<evidence type="ECO:0000313" key="2">
    <source>
        <dbReference type="EMBL" id="MBV7260125.1"/>
    </source>
</evidence>
<dbReference type="AlphaFoldDB" id="A0A9X1JLG5"/>
<comment type="caution">
    <text evidence="2">The sequence shown here is derived from an EMBL/GenBank/DDBJ whole genome shotgun (WGS) entry which is preliminary data.</text>
</comment>
<evidence type="ECO:0000313" key="3">
    <source>
        <dbReference type="Proteomes" id="UP001138681"/>
    </source>
</evidence>
<dbReference type="RefSeq" id="WP_218405503.1">
    <property type="nucleotide sequence ID" value="NZ_JAGSPC010000002.1"/>
</dbReference>
<organism evidence="2 3">
    <name type="scientific">Erythrobacter crassostreae</name>
    <dbReference type="NCBI Taxonomy" id="2828328"/>
    <lineage>
        <taxon>Bacteria</taxon>
        <taxon>Pseudomonadati</taxon>
        <taxon>Pseudomonadota</taxon>
        <taxon>Alphaproteobacteria</taxon>
        <taxon>Sphingomonadales</taxon>
        <taxon>Erythrobacteraceae</taxon>
        <taxon>Erythrobacter/Porphyrobacter group</taxon>
        <taxon>Erythrobacter</taxon>
    </lineage>
</organism>
<gene>
    <name evidence="2" type="ORF">KCG46_11150</name>
</gene>
<proteinExistence type="predicted"/>
<dbReference type="PROSITE" id="PS51257">
    <property type="entry name" value="PROKAR_LIPOPROTEIN"/>
    <property type="match status" value="1"/>
</dbReference>
<evidence type="ECO:0000256" key="1">
    <source>
        <dbReference type="SAM" id="SignalP"/>
    </source>
</evidence>
<dbReference type="PANTHER" id="PTHR47197:SF3">
    <property type="entry name" value="DIHYDRO-HEME D1 DEHYDROGENASE"/>
    <property type="match status" value="1"/>
</dbReference>
<protein>
    <submittedName>
        <fullName evidence="2">YncE family protein</fullName>
    </submittedName>
</protein>
<dbReference type="PANTHER" id="PTHR47197">
    <property type="entry name" value="PROTEIN NIRF"/>
    <property type="match status" value="1"/>
</dbReference>
<sequence length="338" mass="35709">MIRFAVPALCAVLITACAPGGDAATASDVTAGEVRPTLFVANKRGNTLSKIDLETGREVLRLDSCTNPHELATSPNGKHVALACYGGTTVDIFQTDDLTKVASLDLGENARPHGIAWHAGTAIFVTAEGRKSVFRITGPLSDTPEFTEFSTNQDGSHMLAVSPDARTVWTTDLGSKTVTRVNLDDASDLRTVTVGEEPEGISLAPDGSALWVSARGSNQAFELDPATMEIRNTLDTGAFPLRLSIRPQGDVAVTSDLMDGGLTVIDLKTARVARSIEVSGKAEAQQRFQVTILWSDDGERIYVAETASNTVAEVDYASGKVLRRLPAGEGGDGVAILP</sequence>
<name>A0A9X1JLG5_9SPHN</name>
<keyword evidence="3" id="KW-1185">Reference proteome</keyword>
<dbReference type="InterPro" id="IPR051200">
    <property type="entry name" value="Host-pathogen_enzymatic-act"/>
</dbReference>
<feature type="chain" id="PRO_5040958839" evidence="1">
    <location>
        <begin position="24"/>
        <end position="338"/>
    </location>
</feature>
<keyword evidence="1" id="KW-0732">Signal</keyword>
<feature type="signal peptide" evidence="1">
    <location>
        <begin position="1"/>
        <end position="23"/>
    </location>
</feature>
<dbReference type="EMBL" id="JAGSPC010000002">
    <property type="protein sequence ID" value="MBV7260125.1"/>
    <property type="molecule type" value="Genomic_DNA"/>
</dbReference>
<dbReference type="Proteomes" id="UP001138681">
    <property type="component" value="Unassembled WGS sequence"/>
</dbReference>
<reference evidence="2" key="1">
    <citation type="submission" date="2021-04" db="EMBL/GenBank/DDBJ databases">
        <authorList>
            <person name="Pira H."/>
            <person name="Risdian C."/>
            <person name="Wink J."/>
        </authorList>
    </citation>
    <scope>NUCLEOTIDE SEQUENCE</scope>
    <source>
        <strain evidence="2">WH158</strain>
    </source>
</reference>
<accession>A0A9X1JLG5</accession>